<evidence type="ECO:0000313" key="2">
    <source>
        <dbReference type="EMBL" id="BDU74249.1"/>
    </source>
</evidence>
<gene>
    <name evidence="2" type="ORF">METEAL_34230</name>
</gene>
<dbReference type="InterPro" id="IPR017035">
    <property type="entry name" value="UCP035009_HsdR_All3000-type"/>
</dbReference>
<dbReference type="KEGG" id="msil:METEAL_34230"/>
<dbReference type="RefSeq" id="WP_316412924.1">
    <property type="nucleotide sequence ID" value="NZ_AP027080.1"/>
</dbReference>
<dbReference type="EMBL" id="AP027080">
    <property type="protein sequence ID" value="BDU74249.1"/>
    <property type="molecule type" value="Genomic_DNA"/>
</dbReference>
<keyword evidence="3" id="KW-1185">Reference proteome</keyword>
<feature type="domain" description="Type I restriction enzyme R protein N-terminal" evidence="1">
    <location>
        <begin position="24"/>
        <end position="125"/>
    </location>
</feature>
<evidence type="ECO:0000313" key="3">
    <source>
        <dbReference type="Proteomes" id="UP001238179"/>
    </source>
</evidence>
<dbReference type="InterPro" id="IPR029464">
    <property type="entry name" value="HSDR_N"/>
</dbReference>
<accession>A0AA48GQH5</accession>
<organism evidence="2 3">
    <name type="scientific">Mesoterricola silvestris</name>
    <dbReference type="NCBI Taxonomy" id="2927979"/>
    <lineage>
        <taxon>Bacteria</taxon>
        <taxon>Pseudomonadati</taxon>
        <taxon>Acidobacteriota</taxon>
        <taxon>Holophagae</taxon>
        <taxon>Holophagales</taxon>
        <taxon>Holophagaceae</taxon>
        <taxon>Mesoterricola</taxon>
    </lineage>
</organism>
<protein>
    <recommendedName>
        <fullName evidence="1">Type I restriction enzyme R protein N-terminal domain-containing protein</fullName>
    </recommendedName>
</protein>
<evidence type="ECO:0000259" key="1">
    <source>
        <dbReference type="Pfam" id="PF13588"/>
    </source>
</evidence>
<dbReference type="PIRSF" id="PIRSF035009">
    <property type="entry name" value="UCP035009_HSDR_N"/>
    <property type="match status" value="1"/>
</dbReference>
<name>A0AA48GQH5_9BACT</name>
<proteinExistence type="predicted"/>
<sequence>MDFLDQIKLLASKVQTQLPHLQTEEATKNALVLPFIKALGYDVFDPTEVRPELDADVGIKKGEKVDYAILRDGKPIILFECKKVGTDLGLVQFSQLFRYFTVTEARFAILTNGTQYRFFTDLEERNKMDERPFLEFDIQDFKDQDTEELKKFTKPVFDVSTILNTAMDLKYTREFKRLLTDEFNAPCDELISLLSRRVYNGRMTQPIREQFSTLIRRAFHQMISERIGKSLQIALEGNQAQERELATPDPVIAAPTEDESKIITTAEEWEGFFIIRAILCQDVDPKKVTIRDGQTYCAVLFEDNNRKPLCRLWFNTAKKAIGIFNEERKEEKIPIQDLSDIYKHSDRLRKTLDIYLAKA</sequence>
<dbReference type="Proteomes" id="UP001238179">
    <property type="component" value="Chromosome"/>
</dbReference>
<dbReference type="AlphaFoldDB" id="A0AA48GQH5"/>
<reference evidence="3" key="1">
    <citation type="journal article" date="2023" name="Int. J. Syst. Evol. Microbiol.">
        <title>Mesoterricola silvestris gen. nov., sp. nov., Mesoterricola sediminis sp. nov., Geothrix oryzae sp. nov., Geothrix edaphica sp. nov., Geothrix rubra sp. nov., and Geothrix limicola sp. nov., six novel members of Acidobacteriota isolated from soils.</title>
        <authorList>
            <person name="Itoh H."/>
            <person name="Sugisawa Y."/>
            <person name="Mise K."/>
            <person name="Xu Z."/>
            <person name="Kuniyasu M."/>
            <person name="Ushijima N."/>
            <person name="Kawano K."/>
            <person name="Kobayashi E."/>
            <person name="Shiratori Y."/>
            <person name="Masuda Y."/>
            <person name="Senoo K."/>
        </authorList>
    </citation>
    <scope>NUCLEOTIDE SEQUENCE [LARGE SCALE GENOMIC DNA]</scope>
    <source>
        <strain evidence="3">W79</strain>
    </source>
</reference>
<dbReference type="Pfam" id="PF13588">
    <property type="entry name" value="HSDR_N_2"/>
    <property type="match status" value="1"/>
</dbReference>